<sequence length="65" mass="6845">MFFNQVALVNGENIQALLTIDSAAGKAGSGKTASNFGDAHDGGWGFCSREKEKSQSKKGQRVAKV</sequence>
<dbReference type="Proteomes" id="UP000007796">
    <property type="component" value="Unassembled WGS sequence"/>
</dbReference>
<dbReference type="RefSeq" id="XP_014167968.1">
    <property type="nucleotide sequence ID" value="XM_014312493.1"/>
</dbReference>
<evidence type="ECO:0000313" key="2">
    <source>
        <dbReference type="Proteomes" id="UP000007796"/>
    </source>
</evidence>
<dbReference type="InParanoid" id="F0XTT3"/>
<dbReference type="GeneID" id="25977537"/>
<dbReference type="AlphaFoldDB" id="F0XTT3"/>
<evidence type="ECO:0000313" key="1">
    <source>
        <dbReference type="EMBL" id="EFW98485.1"/>
    </source>
</evidence>
<name>F0XTT3_GROCL</name>
<proteinExistence type="predicted"/>
<organism evidence="2">
    <name type="scientific">Grosmannia clavigera (strain kw1407 / UAMH 11150)</name>
    <name type="common">Blue stain fungus</name>
    <name type="synonym">Graphiocladiella clavigera</name>
    <dbReference type="NCBI Taxonomy" id="655863"/>
    <lineage>
        <taxon>Eukaryota</taxon>
        <taxon>Fungi</taxon>
        <taxon>Dikarya</taxon>
        <taxon>Ascomycota</taxon>
        <taxon>Pezizomycotina</taxon>
        <taxon>Sordariomycetes</taxon>
        <taxon>Sordariomycetidae</taxon>
        <taxon>Ophiostomatales</taxon>
        <taxon>Ophiostomataceae</taxon>
        <taxon>Leptographium</taxon>
    </lineage>
</organism>
<gene>
    <name evidence="1" type="ORF">CMQ_4337</name>
</gene>
<protein>
    <submittedName>
        <fullName evidence="1">Uncharacterized protein</fullName>
    </submittedName>
</protein>
<reference evidence="1 2" key="1">
    <citation type="journal article" date="2011" name="Proc. Natl. Acad. Sci. U.S.A.">
        <title>Genome and transcriptome analyses of the mountain pine beetle-fungal symbiont Grosmannia clavigera, a lodgepole pine pathogen.</title>
        <authorList>
            <person name="DiGuistini S."/>
            <person name="Wang Y."/>
            <person name="Liao N.Y."/>
            <person name="Taylor G."/>
            <person name="Tanguay P."/>
            <person name="Feau N."/>
            <person name="Henrissat B."/>
            <person name="Chan S.K."/>
            <person name="Hesse-Orce U."/>
            <person name="Alamouti S.M."/>
            <person name="Tsui C.K.M."/>
            <person name="Docking R.T."/>
            <person name="Levasseur A."/>
            <person name="Haridas S."/>
            <person name="Robertson G."/>
            <person name="Birol I."/>
            <person name="Holt R.A."/>
            <person name="Marra M.A."/>
            <person name="Hamelin R.C."/>
            <person name="Hirst M."/>
            <person name="Jones S.J.M."/>
            <person name="Bohlmann J."/>
            <person name="Breuil C."/>
        </authorList>
    </citation>
    <scope>NUCLEOTIDE SEQUENCE [LARGE SCALE GENOMIC DNA]</scope>
    <source>
        <strain evidence="2">kw1407 / UAMH 11150</strain>
    </source>
</reference>
<dbReference type="HOGENOM" id="CLU_2849892_0_0_1"/>
<accession>F0XTT3</accession>
<dbReference type="EMBL" id="GL630006">
    <property type="protein sequence ID" value="EFW98485.1"/>
    <property type="molecule type" value="Genomic_DNA"/>
</dbReference>
<keyword evidence="2" id="KW-1185">Reference proteome</keyword>